<proteinExistence type="predicted"/>
<organism evidence="2">
    <name type="scientific">mine drainage metagenome</name>
    <dbReference type="NCBI Taxonomy" id="410659"/>
    <lineage>
        <taxon>unclassified sequences</taxon>
        <taxon>metagenomes</taxon>
        <taxon>ecological metagenomes</taxon>
    </lineage>
</organism>
<sequence>MVYESSDVLRAFLHGLQTGGIFFYKALWSILFGVAVTAAIDVFIDKDRMARLL</sequence>
<feature type="transmembrane region" description="Helical" evidence="1">
    <location>
        <begin position="22"/>
        <end position="44"/>
    </location>
</feature>
<keyword evidence="1" id="KW-0472">Membrane</keyword>
<comment type="caution">
    <text evidence="2">The sequence shown here is derived from an EMBL/GenBank/DDBJ whole genome shotgun (WGS) entry which is preliminary data.</text>
</comment>
<dbReference type="AlphaFoldDB" id="T0Z733"/>
<accession>T0Z733</accession>
<gene>
    <name evidence="2" type="ORF">B1A_16306</name>
</gene>
<keyword evidence="1" id="KW-0812">Transmembrane</keyword>
<protein>
    <submittedName>
        <fullName evidence="2">Uncharacterized protein</fullName>
    </submittedName>
</protein>
<name>T0Z733_9ZZZZ</name>
<reference evidence="2" key="1">
    <citation type="submission" date="2013-08" db="EMBL/GenBank/DDBJ databases">
        <authorList>
            <person name="Mendez C."/>
            <person name="Richter M."/>
            <person name="Ferrer M."/>
            <person name="Sanchez J."/>
        </authorList>
    </citation>
    <scope>NUCLEOTIDE SEQUENCE</scope>
</reference>
<feature type="non-terminal residue" evidence="2">
    <location>
        <position position="53"/>
    </location>
</feature>
<evidence type="ECO:0000313" key="2">
    <source>
        <dbReference type="EMBL" id="EQD40828.1"/>
    </source>
</evidence>
<keyword evidence="1" id="KW-1133">Transmembrane helix</keyword>
<evidence type="ECO:0000256" key="1">
    <source>
        <dbReference type="SAM" id="Phobius"/>
    </source>
</evidence>
<reference evidence="2" key="2">
    <citation type="journal article" date="2014" name="ISME J.">
        <title>Microbial stratification in low pH oxic and suboxic macroscopic growths along an acid mine drainage.</title>
        <authorList>
            <person name="Mendez-Garcia C."/>
            <person name="Mesa V."/>
            <person name="Sprenger R.R."/>
            <person name="Richter M."/>
            <person name="Diez M.S."/>
            <person name="Solano J."/>
            <person name="Bargiela R."/>
            <person name="Golyshina O.V."/>
            <person name="Manteca A."/>
            <person name="Ramos J.L."/>
            <person name="Gallego J.R."/>
            <person name="Llorente I."/>
            <person name="Martins Dos Santos V.A."/>
            <person name="Jensen O.N."/>
            <person name="Pelaez A.I."/>
            <person name="Sanchez J."/>
            <person name="Ferrer M."/>
        </authorList>
    </citation>
    <scope>NUCLEOTIDE SEQUENCE</scope>
</reference>
<dbReference type="EMBL" id="AUZX01011982">
    <property type="protein sequence ID" value="EQD40828.1"/>
    <property type="molecule type" value="Genomic_DNA"/>
</dbReference>